<accession>S0FIK3</accession>
<comment type="caution">
    <text evidence="2">The sequence shown here is derived from an EMBL/GenBank/DDBJ whole genome shotgun (WGS) entry which is preliminary data.</text>
</comment>
<gene>
    <name evidence="2" type="ORF">CTER_4411</name>
</gene>
<dbReference type="Proteomes" id="UP000014155">
    <property type="component" value="Unassembled WGS sequence"/>
</dbReference>
<dbReference type="STRING" id="1195236.CTER_4411"/>
<dbReference type="EMBL" id="AORV01000061">
    <property type="protein sequence ID" value="EMS69981.1"/>
    <property type="molecule type" value="Genomic_DNA"/>
</dbReference>
<dbReference type="PATRIC" id="fig|1195236.3.peg.4597"/>
<evidence type="ECO:0000313" key="2">
    <source>
        <dbReference type="EMBL" id="EMS69981.1"/>
    </source>
</evidence>
<name>S0FIK3_RUMCE</name>
<keyword evidence="3" id="KW-1185">Reference proteome</keyword>
<protein>
    <recommendedName>
        <fullName evidence="1">IrrE N-terminal-like domain-containing protein</fullName>
    </recommendedName>
</protein>
<organism evidence="2 3">
    <name type="scientific">Ruminiclostridium cellobioparum subsp. termitidis CT1112</name>
    <dbReference type="NCBI Taxonomy" id="1195236"/>
    <lineage>
        <taxon>Bacteria</taxon>
        <taxon>Bacillati</taxon>
        <taxon>Bacillota</taxon>
        <taxon>Clostridia</taxon>
        <taxon>Eubacteriales</taxon>
        <taxon>Oscillospiraceae</taxon>
        <taxon>Ruminiclostridium</taxon>
    </lineage>
</organism>
<sequence length="165" mass="18908">MIKTLDKKEALLNECKELGINVVSNTLPDNVKGLYYSDSETEPVITLNPSIDTQSELCCVIAEELGHYHTSCGNLLSGDTDRIVVLQQESRARRWAYEKLIPLEKFIEAYNIGIRNSYELSQFLDVTEEFLEECICNYKGKYGIYKVLGKYIIYFEPLGVLRSFD</sequence>
<dbReference type="Pfam" id="PF06114">
    <property type="entry name" value="Peptidase_M78"/>
    <property type="match status" value="1"/>
</dbReference>
<dbReference type="eggNOG" id="COG2856">
    <property type="taxonomic scope" value="Bacteria"/>
</dbReference>
<reference evidence="2 3" key="1">
    <citation type="journal article" date="2013" name="Genome Announc.">
        <title>Draft Genome Sequence of the Cellulolytic, Mesophilic, Anaerobic Bacterium Clostridium termitidis Strain CT1112 (DSM 5398).</title>
        <authorList>
            <person name="Lal S."/>
            <person name="Ramachandran U."/>
            <person name="Zhang X."/>
            <person name="Munir R."/>
            <person name="Sparling R."/>
            <person name="Levin D.B."/>
        </authorList>
    </citation>
    <scope>NUCLEOTIDE SEQUENCE [LARGE SCALE GENOMIC DNA]</scope>
    <source>
        <strain evidence="2 3">CT1112</strain>
    </source>
</reference>
<evidence type="ECO:0000313" key="3">
    <source>
        <dbReference type="Proteomes" id="UP000014155"/>
    </source>
</evidence>
<evidence type="ECO:0000259" key="1">
    <source>
        <dbReference type="Pfam" id="PF06114"/>
    </source>
</evidence>
<feature type="domain" description="IrrE N-terminal-like" evidence="1">
    <location>
        <begin position="15"/>
        <end position="132"/>
    </location>
</feature>
<dbReference type="InterPro" id="IPR010359">
    <property type="entry name" value="IrrE_HExxH"/>
</dbReference>
<proteinExistence type="predicted"/>
<dbReference type="RefSeq" id="WP_004629447.1">
    <property type="nucleotide sequence ID" value="NZ_AORV01000061.1"/>
</dbReference>
<dbReference type="AlphaFoldDB" id="S0FIK3"/>